<dbReference type="InterPro" id="IPR015946">
    <property type="entry name" value="KH_dom-like_a/b"/>
</dbReference>
<evidence type="ECO:0008006" key="3">
    <source>
        <dbReference type="Google" id="ProtNLM"/>
    </source>
</evidence>
<evidence type="ECO:0000313" key="1">
    <source>
        <dbReference type="EMBL" id="QIN81657.1"/>
    </source>
</evidence>
<dbReference type="InterPro" id="IPR036102">
    <property type="entry name" value="OsmC/Ohrsf"/>
</dbReference>
<dbReference type="KEGG" id="rub:GBA63_02690"/>
<proteinExistence type="predicted"/>
<dbReference type="EMBL" id="CP045119">
    <property type="protein sequence ID" value="QIN81657.1"/>
    <property type="molecule type" value="Genomic_DNA"/>
</dbReference>
<accession>A0A6G8Q5Q5</accession>
<dbReference type="Proteomes" id="UP000501452">
    <property type="component" value="Chromosome"/>
</dbReference>
<protein>
    <recommendedName>
        <fullName evidence="3">OsmC family peroxiredoxin</fullName>
    </recommendedName>
</protein>
<dbReference type="SUPFAM" id="SSF82784">
    <property type="entry name" value="OsmC-like"/>
    <property type="match status" value="1"/>
</dbReference>
<gene>
    <name evidence="1" type="ORF">GBA63_02690</name>
</gene>
<dbReference type="RefSeq" id="WP_166179758.1">
    <property type="nucleotide sequence ID" value="NZ_CP045119.1"/>
</dbReference>
<keyword evidence="2" id="KW-1185">Reference proteome</keyword>
<sequence>MLGTFAGALAARQVSFENLRADTVGEVEADGKVLVIKRITQTFQLAVPEEERETVERVLSVYADSCPVARSVKGSIEISSEVDFLST</sequence>
<dbReference type="InterPro" id="IPR003718">
    <property type="entry name" value="OsmC/Ohr_fam"/>
</dbReference>
<dbReference type="Pfam" id="PF02566">
    <property type="entry name" value="OsmC"/>
    <property type="match status" value="1"/>
</dbReference>
<organism evidence="1 2">
    <name type="scientific">Rubrobacter tropicus</name>
    <dbReference type="NCBI Taxonomy" id="2653851"/>
    <lineage>
        <taxon>Bacteria</taxon>
        <taxon>Bacillati</taxon>
        <taxon>Actinomycetota</taxon>
        <taxon>Rubrobacteria</taxon>
        <taxon>Rubrobacterales</taxon>
        <taxon>Rubrobacteraceae</taxon>
        <taxon>Rubrobacter</taxon>
    </lineage>
</organism>
<name>A0A6G8Q5Q5_9ACTN</name>
<evidence type="ECO:0000313" key="2">
    <source>
        <dbReference type="Proteomes" id="UP000501452"/>
    </source>
</evidence>
<dbReference type="AlphaFoldDB" id="A0A6G8Q5Q5"/>
<reference evidence="1 2" key="1">
    <citation type="submission" date="2019-10" db="EMBL/GenBank/DDBJ databases">
        <title>Rubrobacter sp nov SCSIO 52090 isolated from a deep-sea sediment in the South China Sea.</title>
        <authorList>
            <person name="Chen R.W."/>
        </authorList>
    </citation>
    <scope>NUCLEOTIDE SEQUENCE [LARGE SCALE GENOMIC DNA]</scope>
    <source>
        <strain evidence="1 2">SCSIO 52909</strain>
    </source>
</reference>
<dbReference type="Gene3D" id="3.30.300.20">
    <property type="match status" value="1"/>
</dbReference>